<dbReference type="eggNOG" id="COG0735">
    <property type="taxonomic scope" value="Bacteria"/>
</dbReference>
<dbReference type="InterPro" id="IPR002481">
    <property type="entry name" value="FUR"/>
</dbReference>
<dbReference type="KEGG" id="eao:BD94_1765"/>
<evidence type="ECO:0000256" key="3">
    <source>
        <dbReference type="ARBA" id="ARBA00022833"/>
    </source>
</evidence>
<evidence type="ECO:0000256" key="6">
    <source>
        <dbReference type="ARBA" id="ARBA00023163"/>
    </source>
</evidence>
<feature type="binding site" evidence="7">
    <location>
        <position position="86"/>
    </location>
    <ligand>
        <name>Zn(2+)</name>
        <dbReference type="ChEBI" id="CHEBI:29105"/>
    </ligand>
</feature>
<name>A0A077EJ33_9FLAO</name>
<dbReference type="InterPro" id="IPR036390">
    <property type="entry name" value="WH_DNA-bd_sf"/>
</dbReference>
<dbReference type="EMBL" id="CP007547">
    <property type="protein sequence ID" value="AIL45540.1"/>
    <property type="molecule type" value="Genomic_DNA"/>
</dbReference>
<comment type="cofactor">
    <cofactor evidence="8">
        <name>Mn(2+)</name>
        <dbReference type="ChEBI" id="CHEBI:29035"/>
    </cofactor>
    <cofactor evidence="8">
        <name>Fe(2+)</name>
        <dbReference type="ChEBI" id="CHEBI:29033"/>
    </cofactor>
    <text evidence="8">Binds 1 Mn(2+) or Fe(2+) ion per subunit.</text>
</comment>
<evidence type="ECO:0000256" key="2">
    <source>
        <dbReference type="ARBA" id="ARBA00022491"/>
    </source>
</evidence>
<keyword evidence="2" id="KW-0678">Repressor</keyword>
<organism evidence="9 10">
    <name type="scientific">Elizabethkingia anophelis NUHP1</name>
    <dbReference type="NCBI Taxonomy" id="1338011"/>
    <lineage>
        <taxon>Bacteria</taxon>
        <taxon>Pseudomonadati</taxon>
        <taxon>Bacteroidota</taxon>
        <taxon>Flavobacteriia</taxon>
        <taxon>Flavobacteriales</taxon>
        <taxon>Weeksellaceae</taxon>
        <taxon>Elizabethkingia</taxon>
    </lineage>
</organism>
<keyword evidence="8" id="KW-0408">Iron</keyword>
<evidence type="ECO:0000256" key="8">
    <source>
        <dbReference type="PIRSR" id="PIRSR602481-2"/>
    </source>
</evidence>
<dbReference type="RefSeq" id="WP_009091048.1">
    <property type="nucleotide sequence ID" value="NZ_CP007547.1"/>
</dbReference>
<protein>
    <submittedName>
        <fullName evidence="9">Zinc uptake regulation protein ZUR</fullName>
    </submittedName>
</protein>
<dbReference type="InterPro" id="IPR043135">
    <property type="entry name" value="Fur_C"/>
</dbReference>
<sequence length="123" mass="14073">MRNTIAKAKILELINHSEVALSHSEIEKLTEGLCNRVTIYRVLDRLTDEGHIHRFINIDGHQKFAACHHCDAQHHHNHAHFSCTQCGTVSCLEDVEPVYKLPKEYKVQDMNFVLSGVCPRCVK</sequence>
<dbReference type="InterPro" id="IPR036388">
    <property type="entry name" value="WH-like_DNA-bd_sf"/>
</dbReference>
<accession>A0A077EJ33</accession>
<dbReference type="SUPFAM" id="SSF46785">
    <property type="entry name" value="Winged helix' DNA-binding domain"/>
    <property type="match status" value="1"/>
</dbReference>
<evidence type="ECO:0000256" key="7">
    <source>
        <dbReference type="PIRSR" id="PIRSR602481-1"/>
    </source>
</evidence>
<evidence type="ECO:0000256" key="4">
    <source>
        <dbReference type="ARBA" id="ARBA00023015"/>
    </source>
</evidence>
<dbReference type="HOGENOM" id="CLU_096072_6_1_10"/>
<evidence type="ECO:0000313" key="9">
    <source>
        <dbReference type="EMBL" id="AIL45540.1"/>
    </source>
</evidence>
<dbReference type="GO" id="GO:0003700">
    <property type="term" value="F:DNA-binding transcription factor activity"/>
    <property type="evidence" value="ECO:0007669"/>
    <property type="project" value="InterPro"/>
</dbReference>
<evidence type="ECO:0000256" key="1">
    <source>
        <dbReference type="ARBA" id="ARBA00007957"/>
    </source>
</evidence>
<dbReference type="GeneID" id="56682871"/>
<comment type="cofactor">
    <cofactor evidence="7">
        <name>Zn(2+)</name>
        <dbReference type="ChEBI" id="CHEBI:29105"/>
    </cofactor>
    <text evidence="7">Binds 1 zinc ion per subunit.</text>
</comment>
<evidence type="ECO:0000256" key="5">
    <source>
        <dbReference type="ARBA" id="ARBA00023125"/>
    </source>
</evidence>
<keyword evidence="4" id="KW-0805">Transcription regulation</keyword>
<dbReference type="Proteomes" id="UP000028933">
    <property type="component" value="Chromosome"/>
</dbReference>
<dbReference type="Gene3D" id="1.10.10.10">
    <property type="entry name" value="Winged helix-like DNA-binding domain superfamily/Winged helix DNA-binding domain"/>
    <property type="match status" value="1"/>
</dbReference>
<dbReference type="GO" id="GO:0046872">
    <property type="term" value="F:metal ion binding"/>
    <property type="evidence" value="ECO:0007669"/>
    <property type="project" value="UniProtKB-KW"/>
</dbReference>
<dbReference type="Gene3D" id="3.30.1490.190">
    <property type="match status" value="1"/>
</dbReference>
<dbReference type="AlphaFoldDB" id="A0A077EJ33"/>
<gene>
    <name evidence="9" type="ORF">BD94_1765</name>
</gene>
<keyword evidence="6" id="KW-0804">Transcription</keyword>
<evidence type="ECO:0000313" key="10">
    <source>
        <dbReference type="Proteomes" id="UP000028933"/>
    </source>
</evidence>
<reference evidence="9 10" key="1">
    <citation type="journal article" date="2013" name="Lancet">
        <title>First case of E anophelis outbreak in an intensive-care unit.</title>
        <authorList>
            <person name="Teo J."/>
            <person name="Tan S.Y."/>
            <person name="Tay M."/>
            <person name="Ding Y."/>
            <person name="Kjelleberg S."/>
            <person name="Givskov M."/>
            <person name="Lin R.T."/>
            <person name="Yang L."/>
        </authorList>
    </citation>
    <scope>NUCLEOTIDE SEQUENCE [LARGE SCALE GENOMIC DNA]</scope>
    <source>
        <strain evidence="9 10">NUHP1</strain>
    </source>
</reference>
<feature type="binding site" evidence="7">
    <location>
        <position position="83"/>
    </location>
    <ligand>
        <name>Zn(2+)</name>
        <dbReference type="ChEBI" id="CHEBI:29105"/>
    </ligand>
</feature>
<dbReference type="GO" id="GO:0003677">
    <property type="term" value="F:DNA binding"/>
    <property type="evidence" value="ECO:0007669"/>
    <property type="project" value="UniProtKB-KW"/>
</dbReference>
<keyword evidence="5" id="KW-0238">DNA-binding</keyword>
<dbReference type="STRING" id="1338011.BD94_1765"/>
<comment type="similarity">
    <text evidence="1">Belongs to the Fur family.</text>
</comment>
<feature type="binding site" evidence="7">
    <location>
        <position position="121"/>
    </location>
    <ligand>
        <name>Zn(2+)</name>
        <dbReference type="ChEBI" id="CHEBI:29105"/>
    </ligand>
</feature>
<proteinExistence type="inferred from homology"/>
<dbReference type="Pfam" id="PF01475">
    <property type="entry name" value="FUR"/>
    <property type="match status" value="1"/>
</dbReference>
<feature type="binding site" evidence="8">
    <location>
        <position position="75"/>
    </location>
    <ligand>
        <name>Fe cation</name>
        <dbReference type="ChEBI" id="CHEBI:24875"/>
    </ligand>
</feature>
<feature type="binding site" evidence="7">
    <location>
        <position position="118"/>
    </location>
    <ligand>
        <name>Zn(2+)</name>
        <dbReference type="ChEBI" id="CHEBI:29105"/>
    </ligand>
</feature>
<keyword evidence="3 7" id="KW-0862">Zinc</keyword>
<keyword evidence="7" id="KW-0479">Metal-binding</keyword>